<evidence type="ECO:0000256" key="1">
    <source>
        <dbReference type="SAM" id="Phobius"/>
    </source>
</evidence>
<comment type="caution">
    <text evidence="2">The sequence shown here is derived from an EMBL/GenBank/DDBJ whole genome shotgun (WGS) entry which is preliminary data.</text>
</comment>
<protein>
    <submittedName>
        <fullName evidence="2">DUF1294 domain-containing protein</fullName>
    </submittedName>
</protein>
<accession>A0ABW5PT80</accession>
<keyword evidence="1" id="KW-1133">Transmembrane helix</keyword>
<dbReference type="Pfam" id="PF06961">
    <property type="entry name" value="DUF1294"/>
    <property type="match status" value="1"/>
</dbReference>
<sequence>MIEVVFLYLIILNIIGLFVMYLDKYKAKHRQYRISESKLWLVAFFGGALGSTLGMHLFRHKTKHIHFKLGFPTLAILQIAIVFFLFLR</sequence>
<dbReference type="EMBL" id="JBHUMR010000014">
    <property type="protein sequence ID" value="MFD2617847.1"/>
    <property type="molecule type" value="Genomic_DNA"/>
</dbReference>
<dbReference type="RefSeq" id="WP_141190331.1">
    <property type="nucleotide sequence ID" value="NZ_JBHUMR010000014.1"/>
</dbReference>
<feature type="transmembrane region" description="Helical" evidence="1">
    <location>
        <begin position="39"/>
        <end position="57"/>
    </location>
</feature>
<keyword evidence="3" id="KW-1185">Reference proteome</keyword>
<dbReference type="Proteomes" id="UP001597458">
    <property type="component" value="Unassembled WGS sequence"/>
</dbReference>
<reference evidence="3" key="1">
    <citation type="journal article" date="2019" name="Int. J. Syst. Evol. Microbiol.">
        <title>The Global Catalogue of Microorganisms (GCM) 10K type strain sequencing project: providing services to taxonomists for standard genome sequencing and annotation.</title>
        <authorList>
            <consortium name="The Broad Institute Genomics Platform"/>
            <consortium name="The Broad Institute Genome Sequencing Center for Infectious Disease"/>
            <person name="Wu L."/>
            <person name="Ma J."/>
        </authorList>
    </citation>
    <scope>NUCLEOTIDE SEQUENCE [LARGE SCALE GENOMIC DNA]</scope>
    <source>
        <strain evidence="3">TISTR 2241</strain>
    </source>
</reference>
<keyword evidence="1" id="KW-0812">Transmembrane</keyword>
<evidence type="ECO:0000313" key="2">
    <source>
        <dbReference type="EMBL" id="MFD2617847.1"/>
    </source>
</evidence>
<keyword evidence="1" id="KW-0472">Membrane</keyword>
<proteinExistence type="predicted"/>
<feature type="transmembrane region" description="Helical" evidence="1">
    <location>
        <begin position="69"/>
        <end position="87"/>
    </location>
</feature>
<evidence type="ECO:0000313" key="3">
    <source>
        <dbReference type="Proteomes" id="UP001597458"/>
    </source>
</evidence>
<dbReference type="InterPro" id="IPR010718">
    <property type="entry name" value="DUF1294"/>
</dbReference>
<gene>
    <name evidence="2" type="ORF">ACFSTF_11070</name>
</gene>
<organism evidence="2 3">
    <name type="scientific">Terrilactibacillus laevilacticus</name>
    <dbReference type="NCBI Taxonomy" id="1380157"/>
    <lineage>
        <taxon>Bacteria</taxon>
        <taxon>Bacillati</taxon>
        <taxon>Bacillota</taxon>
        <taxon>Bacilli</taxon>
        <taxon>Bacillales</taxon>
        <taxon>Bacillaceae</taxon>
        <taxon>Terrilactibacillus</taxon>
    </lineage>
</organism>
<name>A0ABW5PT80_9BACI</name>
<feature type="transmembrane region" description="Helical" evidence="1">
    <location>
        <begin position="6"/>
        <end position="23"/>
    </location>
</feature>